<dbReference type="GO" id="GO:0004747">
    <property type="term" value="F:ribokinase activity"/>
    <property type="evidence" value="ECO:0007669"/>
    <property type="project" value="UniProtKB-UniRule"/>
</dbReference>
<dbReference type="GO" id="GO:0005524">
    <property type="term" value="F:ATP binding"/>
    <property type="evidence" value="ECO:0007669"/>
    <property type="project" value="UniProtKB-UniRule"/>
</dbReference>
<dbReference type="InterPro" id="IPR011611">
    <property type="entry name" value="PfkB_dom"/>
</dbReference>
<dbReference type="HAMAP" id="MF_01987">
    <property type="entry name" value="Ribokinase"/>
    <property type="match status" value="1"/>
</dbReference>
<comment type="caution">
    <text evidence="12">Lacks conserved residue(s) required for the propagation of feature annotation.</text>
</comment>
<evidence type="ECO:0000256" key="1">
    <source>
        <dbReference type="ARBA" id="ARBA00005380"/>
    </source>
</evidence>
<evidence type="ECO:0000256" key="12">
    <source>
        <dbReference type="HAMAP-Rule" id="MF_01987"/>
    </source>
</evidence>
<evidence type="ECO:0000256" key="3">
    <source>
        <dbReference type="ARBA" id="ARBA00016943"/>
    </source>
</evidence>
<dbReference type="GO" id="GO:0019303">
    <property type="term" value="P:D-ribose catabolic process"/>
    <property type="evidence" value="ECO:0007669"/>
    <property type="project" value="UniProtKB-UniRule"/>
</dbReference>
<dbReference type="Proteomes" id="UP001144256">
    <property type="component" value="Unassembled WGS sequence"/>
</dbReference>
<gene>
    <name evidence="14" type="primary">rbsK_1</name>
    <name evidence="12" type="synonym">rbsK</name>
    <name evidence="14" type="ORF">SH1V18_07000</name>
</gene>
<keyword evidence="4 12" id="KW-0808">Transferase</keyword>
<feature type="binding site" evidence="12">
    <location>
        <begin position="220"/>
        <end position="225"/>
    </location>
    <ligand>
        <name>ATP</name>
        <dbReference type="ChEBI" id="CHEBI:30616"/>
    </ligand>
</feature>
<reference evidence="14" key="1">
    <citation type="submission" date="2022-06" db="EMBL/GenBank/DDBJ databases">
        <title>Vallitalea longa sp. nov., an anaerobic bacterium isolated from marine sediment.</title>
        <authorList>
            <person name="Hirano S."/>
            <person name="Terahara T."/>
            <person name="Mori K."/>
            <person name="Hamada M."/>
            <person name="Matsumoto R."/>
            <person name="Kobayashi T."/>
        </authorList>
    </citation>
    <scope>NUCLEOTIDE SEQUENCE</scope>
    <source>
        <strain evidence="14">SH18-1</strain>
    </source>
</reference>
<feature type="binding site" evidence="12">
    <location>
        <position position="184"/>
    </location>
    <ligand>
        <name>ATP</name>
        <dbReference type="ChEBI" id="CHEBI:30616"/>
    </ligand>
</feature>
<feature type="binding site" evidence="12">
    <location>
        <position position="252"/>
    </location>
    <ligand>
        <name>substrate</name>
    </ligand>
</feature>
<comment type="caution">
    <text evidence="14">The sequence shown here is derived from an EMBL/GenBank/DDBJ whole genome shotgun (WGS) entry which is preliminary data.</text>
</comment>
<dbReference type="SUPFAM" id="SSF53613">
    <property type="entry name" value="Ribokinase-like"/>
    <property type="match status" value="1"/>
</dbReference>
<feature type="domain" description="Carbohydrate kinase PfkB" evidence="13">
    <location>
        <begin position="1"/>
        <end position="293"/>
    </location>
</feature>
<dbReference type="Pfam" id="PF00294">
    <property type="entry name" value="PfkB"/>
    <property type="match status" value="1"/>
</dbReference>
<feature type="binding site" evidence="12">
    <location>
        <begin position="39"/>
        <end position="43"/>
    </location>
    <ligand>
        <name>substrate</name>
    </ligand>
</feature>
<comment type="similarity">
    <text evidence="12">Belongs to the carbohydrate kinase PfkB family. Ribokinase subfamily.</text>
</comment>
<keyword evidence="6 12" id="KW-0547">Nucleotide-binding</keyword>
<evidence type="ECO:0000256" key="11">
    <source>
        <dbReference type="ARBA" id="ARBA00023277"/>
    </source>
</evidence>
<keyword evidence="12" id="KW-0963">Cytoplasm</keyword>
<comment type="pathway">
    <text evidence="12">Carbohydrate metabolism; D-ribose degradation; D-ribose 5-phosphate from beta-D-ribopyranose: step 2/2.</text>
</comment>
<keyword evidence="7 12" id="KW-0418">Kinase</keyword>
<comment type="function">
    <text evidence="12">Catalyzes the phosphorylation of ribose at O-5 in a reaction requiring ATP and magnesium. The resulting D-ribose-5-phosphate can then be used either for sythesis of nucleotides, histidine, and tryptophan, or as a component of the pentose phosphate pathway.</text>
</comment>
<feature type="binding site" evidence="12">
    <location>
        <position position="285"/>
    </location>
    <ligand>
        <name>K(+)</name>
        <dbReference type="ChEBI" id="CHEBI:29103"/>
    </ligand>
</feature>
<keyword evidence="9 12" id="KW-0460">Magnesium</keyword>
<evidence type="ECO:0000313" key="15">
    <source>
        <dbReference type="Proteomes" id="UP001144256"/>
    </source>
</evidence>
<dbReference type="PANTHER" id="PTHR10584:SF166">
    <property type="entry name" value="RIBOKINASE"/>
    <property type="match status" value="1"/>
</dbReference>
<evidence type="ECO:0000256" key="7">
    <source>
        <dbReference type="ARBA" id="ARBA00022777"/>
    </source>
</evidence>
<dbReference type="RefSeq" id="WP_281812289.1">
    <property type="nucleotide sequence ID" value="NZ_BRLB01000001.1"/>
</dbReference>
<feature type="binding site" evidence="12">
    <location>
        <position position="248"/>
    </location>
    <ligand>
        <name>K(+)</name>
        <dbReference type="ChEBI" id="CHEBI:29103"/>
    </ligand>
</feature>
<organism evidence="14 15">
    <name type="scientific">Vallitalea longa</name>
    <dbReference type="NCBI Taxonomy" id="2936439"/>
    <lineage>
        <taxon>Bacteria</taxon>
        <taxon>Bacillati</taxon>
        <taxon>Bacillota</taxon>
        <taxon>Clostridia</taxon>
        <taxon>Lachnospirales</taxon>
        <taxon>Vallitaleaceae</taxon>
        <taxon>Vallitalea</taxon>
    </lineage>
</organism>
<keyword evidence="5 12" id="KW-0479">Metal-binding</keyword>
<evidence type="ECO:0000259" key="13">
    <source>
        <dbReference type="Pfam" id="PF00294"/>
    </source>
</evidence>
<evidence type="ECO:0000256" key="5">
    <source>
        <dbReference type="ARBA" id="ARBA00022723"/>
    </source>
</evidence>
<dbReference type="InterPro" id="IPR011877">
    <property type="entry name" value="Ribokinase"/>
</dbReference>
<dbReference type="CDD" id="cd01174">
    <property type="entry name" value="ribokinase"/>
    <property type="match status" value="1"/>
</dbReference>
<dbReference type="PANTHER" id="PTHR10584">
    <property type="entry name" value="SUGAR KINASE"/>
    <property type="match status" value="1"/>
</dbReference>
<comment type="catalytic activity">
    <reaction evidence="12">
        <text>D-ribose + ATP = D-ribose 5-phosphate + ADP + H(+)</text>
        <dbReference type="Rhea" id="RHEA:13697"/>
        <dbReference type="ChEBI" id="CHEBI:15378"/>
        <dbReference type="ChEBI" id="CHEBI:30616"/>
        <dbReference type="ChEBI" id="CHEBI:47013"/>
        <dbReference type="ChEBI" id="CHEBI:78346"/>
        <dbReference type="ChEBI" id="CHEBI:456216"/>
        <dbReference type="EC" id="2.7.1.15"/>
    </reaction>
</comment>
<name>A0A9W5Y902_9FIRM</name>
<feature type="binding site" evidence="12">
    <location>
        <position position="282"/>
    </location>
    <ligand>
        <name>K(+)</name>
        <dbReference type="ChEBI" id="CHEBI:29103"/>
    </ligand>
</feature>
<dbReference type="NCBIfam" id="TIGR02152">
    <property type="entry name" value="D_ribokin_bact"/>
    <property type="match status" value="1"/>
</dbReference>
<sequence>MKKICVIGSINMDLVTTVKNFPKSGETVLGNDFNLYCGGKGGNQAVAAGKLGATVAMFGKIGNDMYGKEYIENLKNSNVEYKYIQNEENVSTGTAIIEVEESSENKIIIIPGANNEVDKEYIDNNMKTLLEYDIFLFQLEIPMSTVVYAAKKLKEHDKVVIVDPAPAVKLPKELLECTDYLTPNETELEIVTGTKINSQDDLRQAVSILLDSGVGKVIHKAGKNGAYIIDENDIIHVEGYKVDAIDTTAAGDSFNAGFAFALSKGYDLDKCVEIANAVGGLATTGMGAQSAMPIYENVLTLINK</sequence>
<dbReference type="AlphaFoldDB" id="A0A9W5Y902"/>
<comment type="subcellular location">
    <subcellularLocation>
        <location evidence="12">Cytoplasm</location>
    </subcellularLocation>
</comment>
<dbReference type="InterPro" id="IPR029056">
    <property type="entry name" value="Ribokinase-like"/>
</dbReference>
<dbReference type="EMBL" id="BRLB01000001">
    <property type="protein sequence ID" value="GKX28220.1"/>
    <property type="molecule type" value="Genomic_DNA"/>
</dbReference>
<keyword evidence="11 12" id="KW-0119">Carbohydrate metabolism</keyword>
<feature type="binding site" evidence="12">
    <location>
        <begin position="11"/>
        <end position="13"/>
    </location>
    <ligand>
        <name>substrate</name>
    </ligand>
</feature>
<comment type="similarity">
    <text evidence="1">Belongs to the carbohydrate kinase pfkB family.</text>
</comment>
<feature type="active site" description="Proton acceptor" evidence="12">
    <location>
        <position position="252"/>
    </location>
</feature>
<dbReference type="InterPro" id="IPR002139">
    <property type="entry name" value="Ribo/fructo_kinase"/>
</dbReference>
<comment type="activity regulation">
    <text evidence="12">Activated by a monovalent cation that binds near, but not in, the active site. The most likely occupant of the site in vivo is potassium. Ion binding induces a conformational change that may alter substrate affinity.</text>
</comment>
<proteinExistence type="inferred from homology"/>
<dbReference type="PRINTS" id="PR00990">
    <property type="entry name" value="RIBOKINASE"/>
</dbReference>
<dbReference type="PROSITE" id="PS00584">
    <property type="entry name" value="PFKB_KINASES_2"/>
    <property type="match status" value="1"/>
</dbReference>
<keyword evidence="15" id="KW-1185">Reference proteome</keyword>
<comment type="subunit">
    <text evidence="12">Homodimer.</text>
</comment>
<comment type="cofactor">
    <cofactor evidence="12">
        <name>Mg(2+)</name>
        <dbReference type="ChEBI" id="CHEBI:18420"/>
    </cofactor>
    <text evidence="12">Requires a divalent cation, most likely magnesium in vivo, as an electrophilic catalyst to aid phosphoryl group transfer. It is the chelate of the metal and the nucleotide that is the actual substrate.</text>
</comment>
<evidence type="ECO:0000256" key="6">
    <source>
        <dbReference type="ARBA" id="ARBA00022741"/>
    </source>
</evidence>
<dbReference type="EC" id="2.7.1.15" evidence="2 12"/>
<dbReference type="GO" id="GO:0046872">
    <property type="term" value="F:metal ion binding"/>
    <property type="evidence" value="ECO:0007669"/>
    <property type="project" value="UniProtKB-KW"/>
</dbReference>
<keyword evidence="8 12" id="KW-0067">ATP-binding</keyword>
<accession>A0A9W5Y902</accession>
<dbReference type="InterPro" id="IPR002173">
    <property type="entry name" value="Carboh/pur_kinase_PfkB_CS"/>
</dbReference>
<keyword evidence="10 12" id="KW-0630">Potassium</keyword>
<evidence type="ECO:0000256" key="10">
    <source>
        <dbReference type="ARBA" id="ARBA00022958"/>
    </source>
</evidence>
<evidence type="ECO:0000256" key="8">
    <source>
        <dbReference type="ARBA" id="ARBA00022840"/>
    </source>
</evidence>
<feature type="binding site" evidence="12">
    <location>
        <position position="276"/>
    </location>
    <ligand>
        <name>ATP</name>
        <dbReference type="ChEBI" id="CHEBI:30616"/>
    </ligand>
</feature>
<dbReference type="Gene3D" id="3.40.1190.20">
    <property type="match status" value="1"/>
</dbReference>
<evidence type="ECO:0000256" key="2">
    <source>
        <dbReference type="ARBA" id="ARBA00012035"/>
    </source>
</evidence>
<feature type="binding site" evidence="12">
    <location>
        <begin position="251"/>
        <end position="252"/>
    </location>
    <ligand>
        <name>ATP</name>
        <dbReference type="ChEBI" id="CHEBI:30616"/>
    </ligand>
</feature>
<protein>
    <recommendedName>
        <fullName evidence="3 12">Ribokinase</fullName>
        <shortName evidence="12">RK</shortName>
        <ecNumber evidence="2 12">2.7.1.15</ecNumber>
    </recommendedName>
</protein>
<dbReference type="GO" id="GO:0005829">
    <property type="term" value="C:cytosol"/>
    <property type="evidence" value="ECO:0007669"/>
    <property type="project" value="TreeGrafter"/>
</dbReference>
<evidence type="ECO:0000313" key="14">
    <source>
        <dbReference type="EMBL" id="GKX28220.1"/>
    </source>
</evidence>
<feature type="binding site" evidence="12">
    <location>
        <position position="287"/>
    </location>
    <ligand>
        <name>K(+)</name>
        <dbReference type="ChEBI" id="CHEBI:29103"/>
    </ligand>
</feature>
<feature type="binding site" evidence="12">
    <location>
        <position position="246"/>
    </location>
    <ligand>
        <name>K(+)</name>
        <dbReference type="ChEBI" id="CHEBI:29103"/>
    </ligand>
</feature>
<feature type="binding site" evidence="12">
    <location>
        <position position="140"/>
    </location>
    <ligand>
        <name>substrate</name>
    </ligand>
</feature>
<evidence type="ECO:0000256" key="4">
    <source>
        <dbReference type="ARBA" id="ARBA00022679"/>
    </source>
</evidence>
<evidence type="ECO:0000256" key="9">
    <source>
        <dbReference type="ARBA" id="ARBA00022842"/>
    </source>
</evidence>